<organism evidence="8 9">
    <name type="scientific">Conexibacter arvalis</name>
    <dbReference type="NCBI Taxonomy" id="912552"/>
    <lineage>
        <taxon>Bacteria</taxon>
        <taxon>Bacillati</taxon>
        <taxon>Actinomycetota</taxon>
        <taxon>Thermoleophilia</taxon>
        <taxon>Solirubrobacterales</taxon>
        <taxon>Conexibacteraceae</taxon>
        <taxon>Conexibacter</taxon>
    </lineage>
</organism>
<evidence type="ECO:0000256" key="2">
    <source>
        <dbReference type="ARBA" id="ARBA00022722"/>
    </source>
</evidence>
<evidence type="ECO:0000313" key="8">
    <source>
        <dbReference type="EMBL" id="MBB4660614.1"/>
    </source>
</evidence>
<comment type="similarity">
    <text evidence="6">Belongs to the PINc/VapC protein family.</text>
</comment>
<dbReference type="SUPFAM" id="SSF88723">
    <property type="entry name" value="PIN domain-like"/>
    <property type="match status" value="1"/>
</dbReference>
<feature type="binding site" evidence="6">
    <location>
        <position position="98"/>
    </location>
    <ligand>
        <name>Mg(2+)</name>
        <dbReference type="ChEBI" id="CHEBI:18420"/>
    </ligand>
</feature>
<dbReference type="EC" id="3.1.-.-" evidence="6"/>
<keyword evidence="6" id="KW-0800">Toxin</keyword>
<evidence type="ECO:0000313" key="9">
    <source>
        <dbReference type="Proteomes" id="UP000585272"/>
    </source>
</evidence>
<dbReference type="RefSeq" id="WP_183338088.1">
    <property type="nucleotide sequence ID" value="NZ_JACHNU010000001.1"/>
</dbReference>
<dbReference type="AlphaFoldDB" id="A0A840I8Z6"/>
<gene>
    <name evidence="6" type="primary">vapC</name>
    <name evidence="8" type="ORF">BDZ31_000187</name>
</gene>
<dbReference type="InterPro" id="IPR002716">
    <property type="entry name" value="PIN_dom"/>
</dbReference>
<dbReference type="PANTHER" id="PTHR35901">
    <property type="entry name" value="RIBONUCLEASE VAPC3"/>
    <property type="match status" value="1"/>
</dbReference>
<keyword evidence="9" id="KW-1185">Reference proteome</keyword>
<comment type="function">
    <text evidence="6">Toxic component of a toxin-antitoxin (TA) system. An RNase.</text>
</comment>
<proteinExistence type="inferred from homology"/>
<evidence type="ECO:0000256" key="6">
    <source>
        <dbReference type="HAMAP-Rule" id="MF_00265"/>
    </source>
</evidence>
<sequence>MSTPVVCDASALVAVLLDDGPDGRWAAEALRGRALAAPRLVQFEAANIIRRHELAGLVSSDQAAQAHDDLLDLAIEQWPYELLARRAWELRRNLSTYDAAYVALAELLDAALVTLDRRIAGAPGLRCAVLTR</sequence>
<dbReference type="EMBL" id="JACHNU010000001">
    <property type="protein sequence ID" value="MBB4660614.1"/>
    <property type="molecule type" value="Genomic_DNA"/>
</dbReference>
<dbReference type="Proteomes" id="UP000585272">
    <property type="component" value="Unassembled WGS sequence"/>
</dbReference>
<dbReference type="GO" id="GO:0004540">
    <property type="term" value="F:RNA nuclease activity"/>
    <property type="evidence" value="ECO:0007669"/>
    <property type="project" value="InterPro"/>
</dbReference>
<dbReference type="Pfam" id="PF01850">
    <property type="entry name" value="PIN"/>
    <property type="match status" value="1"/>
</dbReference>
<dbReference type="InterPro" id="IPR044153">
    <property type="entry name" value="PIN_Pae0151-like"/>
</dbReference>
<evidence type="ECO:0000256" key="5">
    <source>
        <dbReference type="ARBA" id="ARBA00022842"/>
    </source>
</evidence>
<keyword evidence="1 6" id="KW-1277">Toxin-antitoxin system</keyword>
<dbReference type="HAMAP" id="MF_00265">
    <property type="entry name" value="VapC_Nob1"/>
    <property type="match status" value="1"/>
</dbReference>
<evidence type="ECO:0000259" key="7">
    <source>
        <dbReference type="Pfam" id="PF01850"/>
    </source>
</evidence>
<dbReference type="InterPro" id="IPR029060">
    <property type="entry name" value="PIN-like_dom_sf"/>
</dbReference>
<dbReference type="Gene3D" id="3.40.50.1010">
    <property type="entry name" value="5'-nuclease"/>
    <property type="match status" value="1"/>
</dbReference>
<evidence type="ECO:0000256" key="3">
    <source>
        <dbReference type="ARBA" id="ARBA00022723"/>
    </source>
</evidence>
<dbReference type="PANTHER" id="PTHR35901:SF1">
    <property type="entry name" value="EXONUCLEASE VAPC9"/>
    <property type="match status" value="1"/>
</dbReference>
<keyword evidence="5 6" id="KW-0460">Magnesium</keyword>
<dbReference type="InterPro" id="IPR022907">
    <property type="entry name" value="VapC_family"/>
</dbReference>
<protein>
    <recommendedName>
        <fullName evidence="6">Ribonuclease VapC</fullName>
        <shortName evidence="6">RNase VapC</shortName>
        <ecNumber evidence="6">3.1.-.-</ecNumber>
    </recommendedName>
    <alternativeName>
        <fullName evidence="6">Toxin VapC</fullName>
    </alternativeName>
</protein>
<reference evidence="8 9" key="1">
    <citation type="submission" date="2020-08" db="EMBL/GenBank/DDBJ databases">
        <title>Genomic Encyclopedia of Archaeal and Bacterial Type Strains, Phase II (KMG-II): from individual species to whole genera.</title>
        <authorList>
            <person name="Goeker M."/>
        </authorList>
    </citation>
    <scope>NUCLEOTIDE SEQUENCE [LARGE SCALE GENOMIC DNA]</scope>
    <source>
        <strain evidence="8 9">DSM 23288</strain>
    </source>
</reference>
<accession>A0A840I8Z6</accession>
<keyword evidence="3 6" id="KW-0479">Metal-binding</keyword>
<comment type="caution">
    <text evidence="8">The sequence shown here is derived from an EMBL/GenBank/DDBJ whole genome shotgun (WGS) entry which is preliminary data.</text>
</comment>
<dbReference type="CDD" id="cd09873">
    <property type="entry name" value="PIN_Pae0151-like"/>
    <property type="match status" value="1"/>
</dbReference>
<feature type="binding site" evidence="6">
    <location>
        <position position="8"/>
    </location>
    <ligand>
        <name>Mg(2+)</name>
        <dbReference type="ChEBI" id="CHEBI:18420"/>
    </ligand>
</feature>
<keyword evidence="4 6" id="KW-0378">Hydrolase</keyword>
<evidence type="ECO:0000256" key="1">
    <source>
        <dbReference type="ARBA" id="ARBA00022649"/>
    </source>
</evidence>
<dbReference type="GO" id="GO:0016787">
    <property type="term" value="F:hydrolase activity"/>
    <property type="evidence" value="ECO:0007669"/>
    <property type="project" value="UniProtKB-KW"/>
</dbReference>
<dbReference type="GO" id="GO:0000287">
    <property type="term" value="F:magnesium ion binding"/>
    <property type="evidence" value="ECO:0007669"/>
    <property type="project" value="UniProtKB-UniRule"/>
</dbReference>
<evidence type="ECO:0000256" key="4">
    <source>
        <dbReference type="ARBA" id="ARBA00022801"/>
    </source>
</evidence>
<comment type="cofactor">
    <cofactor evidence="6">
        <name>Mg(2+)</name>
        <dbReference type="ChEBI" id="CHEBI:18420"/>
    </cofactor>
</comment>
<keyword evidence="2 6" id="KW-0540">Nuclease</keyword>
<dbReference type="InterPro" id="IPR051619">
    <property type="entry name" value="TypeII_TA_RNase_PINc/VapC"/>
</dbReference>
<name>A0A840I8Z6_9ACTN</name>
<feature type="domain" description="PIN" evidence="7">
    <location>
        <begin position="5"/>
        <end position="121"/>
    </location>
</feature>
<dbReference type="GO" id="GO:0090729">
    <property type="term" value="F:toxin activity"/>
    <property type="evidence" value="ECO:0007669"/>
    <property type="project" value="UniProtKB-KW"/>
</dbReference>